<evidence type="ECO:0000256" key="1">
    <source>
        <dbReference type="SAM" id="Phobius"/>
    </source>
</evidence>
<gene>
    <name evidence="2" type="ORF">SAMD00020551_0969</name>
</gene>
<protein>
    <submittedName>
        <fullName evidence="2">Uncharacterized protein</fullName>
    </submittedName>
</protein>
<dbReference type="InterPro" id="IPR048147">
    <property type="entry name" value="CBO0543-like"/>
</dbReference>
<dbReference type="OrthoDB" id="2622010at2"/>
<feature type="transmembrane region" description="Helical" evidence="1">
    <location>
        <begin position="97"/>
        <end position="115"/>
    </location>
</feature>
<organism evidence="2 3">
    <name type="scientific">Mesobacillus selenatarsenatis (strain DSM 18680 / JCM 14380 / FERM P-15431 / SF-1)</name>
    <dbReference type="NCBI Taxonomy" id="1321606"/>
    <lineage>
        <taxon>Bacteria</taxon>
        <taxon>Bacillati</taxon>
        <taxon>Bacillota</taxon>
        <taxon>Bacilli</taxon>
        <taxon>Bacillales</taxon>
        <taxon>Bacillaceae</taxon>
        <taxon>Mesobacillus</taxon>
    </lineage>
</organism>
<keyword evidence="1" id="KW-1133">Transmembrane helix</keyword>
<dbReference type="AlphaFoldDB" id="A0A0A8X0T6"/>
<sequence length="167" mass="19768">MKDRTLLNLFTLAGVGGSLFFLLRRKGDTKDWFLIFFIKTLVSTMIDGPIIKRKYVKYPHRYFPKFFDSNIVFLYILFPLSCVMYNQFTYKMQIVKTVLSVFLFSGPMTLMESWLEKNTNLVEYHKGWNSYITFAVLSFTFFLVNRTIKLIRFLDEKIGHTADTKSE</sequence>
<dbReference type="Proteomes" id="UP000031014">
    <property type="component" value="Unassembled WGS sequence"/>
</dbReference>
<dbReference type="EMBL" id="BASE01000019">
    <property type="protein sequence ID" value="GAM12834.1"/>
    <property type="molecule type" value="Genomic_DNA"/>
</dbReference>
<keyword evidence="1" id="KW-0812">Transmembrane</keyword>
<evidence type="ECO:0000313" key="3">
    <source>
        <dbReference type="Proteomes" id="UP000031014"/>
    </source>
</evidence>
<feature type="transmembrane region" description="Helical" evidence="1">
    <location>
        <begin position="6"/>
        <end position="23"/>
    </location>
</feature>
<feature type="transmembrane region" description="Helical" evidence="1">
    <location>
        <begin position="127"/>
        <end position="144"/>
    </location>
</feature>
<name>A0A0A8X0T6_MESS1</name>
<dbReference type="RefSeq" id="WP_041964740.1">
    <property type="nucleotide sequence ID" value="NZ_BASE01000019.1"/>
</dbReference>
<feature type="transmembrane region" description="Helical" evidence="1">
    <location>
        <begin position="32"/>
        <end position="51"/>
    </location>
</feature>
<comment type="caution">
    <text evidence="2">The sequence shown here is derived from an EMBL/GenBank/DDBJ whole genome shotgun (WGS) entry which is preliminary data.</text>
</comment>
<reference evidence="2 3" key="1">
    <citation type="submission" date="2013-06" db="EMBL/GenBank/DDBJ databases">
        <title>Whole genome shotgun sequence of Bacillus selenatarsenatis SF-1.</title>
        <authorList>
            <person name="Kuroda M."/>
            <person name="Sei K."/>
            <person name="Yamashita M."/>
            <person name="Ike M."/>
        </authorList>
    </citation>
    <scope>NUCLEOTIDE SEQUENCE [LARGE SCALE GENOMIC DNA]</scope>
    <source>
        <strain evidence="2 3">SF-1</strain>
    </source>
</reference>
<keyword evidence="1" id="KW-0472">Membrane</keyword>
<dbReference type="NCBIfam" id="NF041644">
    <property type="entry name" value="CBO0543_fam"/>
    <property type="match status" value="1"/>
</dbReference>
<feature type="transmembrane region" description="Helical" evidence="1">
    <location>
        <begin position="71"/>
        <end position="90"/>
    </location>
</feature>
<proteinExistence type="predicted"/>
<evidence type="ECO:0000313" key="2">
    <source>
        <dbReference type="EMBL" id="GAM12834.1"/>
    </source>
</evidence>
<keyword evidence="3" id="KW-1185">Reference proteome</keyword>
<accession>A0A0A8X0T6</accession>